<dbReference type="EMBL" id="SHKX01000004">
    <property type="protein sequence ID" value="RZU48124.1"/>
    <property type="molecule type" value="Genomic_DNA"/>
</dbReference>
<feature type="domain" description="Exonuclease" evidence="3">
    <location>
        <begin position="3"/>
        <end position="164"/>
    </location>
</feature>
<accession>A0A4Q7ZD31</accession>
<dbReference type="SMART" id="SM00479">
    <property type="entry name" value="EXOIII"/>
    <property type="match status" value="1"/>
</dbReference>
<keyword evidence="1" id="KW-0540">Nuclease</keyword>
<proteinExistence type="predicted"/>
<dbReference type="PANTHER" id="PTHR30231:SF42">
    <property type="entry name" value="EXONUCLEASE"/>
    <property type="match status" value="1"/>
</dbReference>
<keyword evidence="5" id="KW-1185">Reference proteome</keyword>
<dbReference type="Gene3D" id="3.30.420.10">
    <property type="entry name" value="Ribonuclease H-like superfamily/Ribonuclease H"/>
    <property type="match status" value="1"/>
</dbReference>
<dbReference type="InterPro" id="IPR013520">
    <property type="entry name" value="Ribonucl_H"/>
</dbReference>
<sequence>MAEFVALDFETADYGADSACAIALVRVRNDTIIKRTYSLIRPPRSYFRFTHIHGLRWSDVADQPTFAELWPSIVDEFADVDFVAAHNASFDKGVLAACCAAAGLDMPEVRFECTVKLAKKTWGLKRANLAAVSEFLNIPLVHHQALSDAEACARIVIAANQAGA</sequence>
<dbReference type="PANTHER" id="PTHR30231">
    <property type="entry name" value="DNA POLYMERASE III SUBUNIT EPSILON"/>
    <property type="match status" value="1"/>
</dbReference>
<dbReference type="SUPFAM" id="SSF53098">
    <property type="entry name" value="Ribonuclease H-like"/>
    <property type="match status" value="1"/>
</dbReference>
<evidence type="ECO:0000256" key="1">
    <source>
        <dbReference type="ARBA" id="ARBA00022722"/>
    </source>
</evidence>
<comment type="caution">
    <text evidence="4">The sequence shown here is derived from an EMBL/GenBank/DDBJ whole genome shotgun (WGS) entry which is preliminary data.</text>
</comment>
<keyword evidence="2" id="KW-0269">Exonuclease</keyword>
<dbReference type="GO" id="GO:0006259">
    <property type="term" value="P:DNA metabolic process"/>
    <property type="evidence" value="ECO:0007669"/>
    <property type="project" value="UniProtKB-ARBA"/>
</dbReference>
<dbReference type="CDD" id="cd06130">
    <property type="entry name" value="DNA_pol_III_epsilon_like"/>
    <property type="match status" value="1"/>
</dbReference>
<dbReference type="AlphaFoldDB" id="A0A4Q7ZD31"/>
<dbReference type="RefSeq" id="WP_130410465.1">
    <property type="nucleotide sequence ID" value="NZ_SHKX01000004.1"/>
</dbReference>
<dbReference type="OrthoDB" id="5497329at2"/>
<dbReference type="Pfam" id="PF00929">
    <property type="entry name" value="RNase_T"/>
    <property type="match status" value="1"/>
</dbReference>
<organism evidence="4 5">
    <name type="scientific">Fluviicoccus keumensis</name>
    <dbReference type="NCBI Taxonomy" id="1435465"/>
    <lineage>
        <taxon>Bacteria</taxon>
        <taxon>Pseudomonadati</taxon>
        <taxon>Pseudomonadota</taxon>
        <taxon>Gammaproteobacteria</taxon>
        <taxon>Moraxellales</taxon>
        <taxon>Moraxellaceae</taxon>
        <taxon>Fluviicoccus</taxon>
    </lineage>
</organism>
<dbReference type="Proteomes" id="UP000292423">
    <property type="component" value="Unassembled WGS sequence"/>
</dbReference>
<evidence type="ECO:0000256" key="2">
    <source>
        <dbReference type="ARBA" id="ARBA00022839"/>
    </source>
</evidence>
<evidence type="ECO:0000313" key="5">
    <source>
        <dbReference type="Proteomes" id="UP000292423"/>
    </source>
</evidence>
<gene>
    <name evidence="4" type="ORF">EV700_0156</name>
</gene>
<dbReference type="GO" id="GO:0003676">
    <property type="term" value="F:nucleic acid binding"/>
    <property type="evidence" value="ECO:0007669"/>
    <property type="project" value="InterPro"/>
</dbReference>
<keyword evidence="2" id="KW-0378">Hydrolase</keyword>
<dbReference type="GO" id="GO:0005829">
    <property type="term" value="C:cytosol"/>
    <property type="evidence" value="ECO:0007669"/>
    <property type="project" value="TreeGrafter"/>
</dbReference>
<evidence type="ECO:0000313" key="4">
    <source>
        <dbReference type="EMBL" id="RZU48124.1"/>
    </source>
</evidence>
<evidence type="ECO:0000259" key="3">
    <source>
        <dbReference type="SMART" id="SM00479"/>
    </source>
</evidence>
<reference evidence="4 5" key="1">
    <citation type="submission" date="2019-02" db="EMBL/GenBank/DDBJ databases">
        <title>Genomic Encyclopedia of Type Strains, Phase IV (KMG-IV): sequencing the most valuable type-strain genomes for metagenomic binning, comparative biology and taxonomic classification.</title>
        <authorList>
            <person name="Goeker M."/>
        </authorList>
    </citation>
    <scope>NUCLEOTIDE SEQUENCE [LARGE SCALE GENOMIC DNA]</scope>
    <source>
        <strain evidence="4 5">DSM 105135</strain>
    </source>
</reference>
<dbReference type="InterPro" id="IPR012337">
    <property type="entry name" value="RNaseH-like_sf"/>
</dbReference>
<protein>
    <submittedName>
        <fullName evidence="4">DNA polymerase-3 subunit epsilon</fullName>
    </submittedName>
</protein>
<dbReference type="GO" id="GO:0008408">
    <property type="term" value="F:3'-5' exonuclease activity"/>
    <property type="evidence" value="ECO:0007669"/>
    <property type="project" value="TreeGrafter"/>
</dbReference>
<name>A0A4Q7ZD31_9GAMM</name>
<dbReference type="InterPro" id="IPR036397">
    <property type="entry name" value="RNaseH_sf"/>
</dbReference>